<proteinExistence type="predicted"/>
<name>A0A0V7ZVS8_9CYAN</name>
<comment type="caution">
    <text evidence="2">The sequence shown here is derived from an EMBL/GenBank/DDBJ whole genome shotgun (WGS) entry which is preliminary data.</text>
</comment>
<dbReference type="Proteomes" id="UP000053372">
    <property type="component" value="Unassembled WGS sequence"/>
</dbReference>
<organism evidence="2 3">
    <name type="scientific">Mastigocoleus testarum BC008</name>
    <dbReference type="NCBI Taxonomy" id="371196"/>
    <lineage>
        <taxon>Bacteria</taxon>
        <taxon>Bacillati</taxon>
        <taxon>Cyanobacteriota</taxon>
        <taxon>Cyanophyceae</taxon>
        <taxon>Nostocales</taxon>
        <taxon>Hapalosiphonaceae</taxon>
        <taxon>Mastigocoleus</taxon>
    </lineage>
</organism>
<evidence type="ECO:0000313" key="1">
    <source>
        <dbReference type="EMBL" id="KST68728.1"/>
    </source>
</evidence>
<evidence type="ECO:0000313" key="2">
    <source>
        <dbReference type="EMBL" id="KST68740.1"/>
    </source>
</evidence>
<dbReference type="EMBL" id="LMTZ01000049">
    <property type="protein sequence ID" value="KST68728.1"/>
    <property type="molecule type" value="Genomic_DNA"/>
</dbReference>
<dbReference type="AlphaFoldDB" id="A0A0V7ZVS8"/>
<gene>
    <name evidence="1" type="ORF">BC008_01870</name>
    <name evidence="2" type="ORF">BC008_01930</name>
</gene>
<sequence length="133" mass="15454">MTFSPFSEFFSNSNGMKMYLDVGDVSVKPSSVFKLQKKKRQGISPQESCLFELHPAFSHMTVLLMESVLLTGHGEFMTRSKKENYQIAIQFSGHISHRYRLNRQEIEEVQIMYDNILENWIAWKQSDKGKVQG</sequence>
<reference evidence="2 3" key="1">
    <citation type="journal article" date="2015" name="Genome Announc.">
        <title>Draft Genome of the Euendolithic (true boring) Cyanobacterium Mastigocoleus testarum strain BC008.</title>
        <authorList>
            <person name="Guida B.S."/>
            <person name="Garcia-Pichel F."/>
        </authorList>
    </citation>
    <scope>NUCLEOTIDE SEQUENCE [LARGE SCALE GENOMIC DNA]</scope>
    <source>
        <strain evidence="2 3">BC008</strain>
    </source>
</reference>
<dbReference type="OrthoDB" id="512406at2"/>
<protein>
    <submittedName>
        <fullName evidence="2">Uncharacterized protein</fullName>
    </submittedName>
</protein>
<accession>A0A0V7ZVS8</accession>
<dbReference type="EMBL" id="LMTZ01000048">
    <property type="protein sequence ID" value="KST68740.1"/>
    <property type="molecule type" value="Genomic_DNA"/>
</dbReference>
<keyword evidence="3" id="KW-1185">Reference proteome</keyword>
<dbReference type="RefSeq" id="WP_027845180.1">
    <property type="nucleotide sequence ID" value="NZ_LMTZ01000048.1"/>
</dbReference>
<evidence type="ECO:0000313" key="3">
    <source>
        <dbReference type="Proteomes" id="UP000053372"/>
    </source>
</evidence>